<sequence>MDVSMADPRDAEPRDGAPEEGTELPLSEKEKRILELYDRLLKLEVELALTKARQGVTIDVSGEVSSEAITEAKDMLLEARASWMLRNDVVEGVMMVNPIIKAVHSGTDASPIERDLLPHIELRDEASSAIAKKDTERQRLDDELRRVQLEAIQTSKRNAALAAEVLSLAEAANRNKAEAVDDPAMKEEIARLEQELKASRQKWKVMKGTASAVVAGSGVDWVQDAELRDIVLDPD</sequence>
<evidence type="ECO:0000313" key="11">
    <source>
        <dbReference type="EMBL" id="KAJ9138540.1"/>
    </source>
</evidence>
<evidence type="ECO:0000256" key="2">
    <source>
        <dbReference type="ARBA" id="ARBA00004629"/>
    </source>
</evidence>
<dbReference type="InterPro" id="IPR008426">
    <property type="entry name" value="CENP-H_C"/>
</dbReference>
<evidence type="ECO:0000256" key="7">
    <source>
        <dbReference type="ARBA" id="ARBA00025735"/>
    </source>
</evidence>
<keyword evidence="12" id="KW-1185">Reference proteome</keyword>
<evidence type="ECO:0000256" key="9">
    <source>
        <dbReference type="SAM" id="MobiDB-lite"/>
    </source>
</evidence>
<keyword evidence="8" id="KW-0175">Coiled coil</keyword>
<reference evidence="11" key="1">
    <citation type="submission" date="2022-07" db="EMBL/GenBank/DDBJ databases">
        <title>Fungi with potential for degradation of polypropylene.</title>
        <authorList>
            <person name="Gostincar C."/>
        </authorList>
    </citation>
    <scope>NUCLEOTIDE SEQUENCE</scope>
    <source>
        <strain evidence="11">EXF-13287</strain>
    </source>
</reference>
<feature type="domain" description="Centromere protein H C-terminal" evidence="10">
    <location>
        <begin position="32"/>
        <end position="234"/>
    </location>
</feature>
<dbReference type="Pfam" id="PF05837">
    <property type="entry name" value="CENP-H"/>
    <property type="match status" value="1"/>
</dbReference>
<feature type="region of interest" description="Disordered" evidence="9">
    <location>
        <begin position="1"/>
        <end position="26"/>
    </location>
</feature>
<comment type="subcellular location">
    <subcellularLocation>
        <location evidence="2">Chromosome</location>
        <location evidence="2">Centromere</location>
        <location evidence="2">Kinetochore</location>
    </subcellularLocation>
    <subcellularLocation>
        <location evidence="1">Nucleus</location>
    </subcellularLocation>
</comment>
<evidence type="ECO:0000256" key="3">
    <source>
        <dbReference type="ARBA" id="ARBA00022454"/>
    </source>
</evidence>
<organism evidence="11 12">
    <name type="scientific">Coniochaeta hoffmannii</name>
    <dbReference type="NCBI Taxonomy" id="91930"/>
    <lineage>
        <taxon>Eukaryota</taxon>
        <taxon>Fungi</taxon>
        <taxon>Dikarya</taxon>
        <taxon>Ascomycota</taxon>
        <taxon>Pezizomycotina</taxon>
        <taxon>Sordariomycetes</taxon>
        <taxon>Sordariomycetidae</taxon>
        <taxon>Coniochaetales</taxon>
        <taxon>Coniochaetaceae</taxon>
        <taxon>Coniochaeta</taxon>
    </lineage>
</organism>
<comment type="similarity">
    <text evidence="7">Belongs to the CENP-H/MCM16 family.</text>
</comment>
<keyword evidence="3" id="KW-0158">Chromosome</keyword>
<evidence type="ECO:0000256" key="8">
    <source>
        <dbReference type="SAM" id="Coils"/>
    </source>
</evidence>
<gene>
    <name evidence="11" type="ORF">NKR19_g7823</name>
</gene>
<evidence type="ECO:0000256" key="5">
    <source>
        <dbReference type="ARBA" id="ARBA00023242"/>
    </source>
</evidence>
<evidence type="ECO:0000256" key="4">
    <source>
        <dbReference type="ARBA" id="ARBA00022838"/>
    </source>
</evidence>
<keyword evidence="4" id="KW-0995">Kinetochore</keyword>
<keyword evidence="6" id="KW-0137">Centromere</keyword>
<proteinExistence type="inferred from homology"/>
<dbReference type="PANTHER" id="PTHR48122:SF1">
    <property type="entry name" value="CENTROMERE PROTEIN H"/>
    <property type="match status" value="1"/>
</dbReference>
<dbReference type="PANTHER" id="PTHR48122">
    <property type="entry name" value="CENTROMERE PROTEIN H"/>
    <property type="match status" value="1"/>
</dbReference>
<evidence type="ECO:0000259" key="10">
    <source>
        <dbReference type="Pfam" id="PF05837"/>
    </source>
</evidence>
<dbReference type="GO" id="GO:0051382">
    <property type="term" value="P:kinetochore assembly"/>
    <property type="evidence" value="ECO:0007669"/>
    <property type="project" value="InterPro"/>
</dbReference>
<feature type="compositionally biased region" description="Basic and acidic residues" evidence="9">
    <location>
        <begin position="7"/>
        <end position="17"/>
    </location>
</feature>
<dbReference type="GO" id="GO:0007059">
    <property type="term" value="P:chromosome segregation"/>
    <property type="evidence" value="ECO:0007669"/>
    <property type="project" value="TreeGrafter"/>
</dbReference>
<dbReference type="GO" id="GO:0043515">
    <property type="term" value="F:kinetochore binding"/>
    <property type="evidence" value="ECO:0007669"/>
    <property type="project" value="TreeGrafter"/>
</dbReference>
<dbReference type="GO" id="GO:0005634">
    <property type="term" value="C:nucleus"/>
    <property type="evidence" value="ECO:0007669"/>
    <property type="project" value="UniProtKB-SubCell"/>
</dbReference>
<dbReference type="InterPro" id="IPR040034">
    <property type="entry name" value="CENP-H"/>
</dbReference>
<dbReference type="Proteomes" id="UP001174691">
    <property type="component" value="Unassembled WGS sequence"/>
</dbReference>
<evidence type="ECO:0000313" key="12">
    <source>
        <dbReference type="Proteomes" id="UP001174691"/>
    </source>
</evidence>
<dbReference type="GO" id="GO:0007052">
    <property type="term" value="P:mitotic spindle organization"/>
    <property type="evidence" value="ECO:0007669"/>
    <property type="project" value="TreeGrafter"/>
</dbReference>
<dbReference type="AlphaFoldDB" id="A0AA38RIR1"/>
<evidence type="ECO:0000256" key="6">
    <source>
        <dbReference type="ARBA" id="ARBA00023328"/>
    </source>
</evidence>
<name>A0AA38RIR1_9PEZI</name>
<accession>A0AA38RIR1</accession>
<comment type="caution">
    <text evidence="11">The sequence shown here is derived from an EMBL/GenBank/DDBJ whole genome shotgun (WGS) entry which is preliminary data.</text>
</comment>
<feature type="coiled-coil region" evidence="8">
    <location>
        <begin position="123"/>
        <end position="150"/>
    </location>
</feature>
<evidence type="ECO:0000256" key="1">
    <source>
        <dbReference type="ARBA" id="ARBA00004123"/>
    </source>
</evidence>
<protein>
    <recommendedName>
        <fullName evidence="10">Centromere protein H C-terminal domain-containing protein</fullName>
    </recommendedName>
</protein>
<dbReference type="EMBL" id="JANBVN010000144">
    <property type="protein sequence ID" value="KAJ9138540.1"/>
    <property type="molecule type" value="Genomic_DNA"/>
</dbReference>
<keyword evidence="5" id="KW-0539">Nucleus</keyword>
<dbReference type="GO" id="GO:0000776">
    <property type="term" value="C:kinetochore"/>
    <property type="evidence" value="ECO:0007669"/>
    <property type="project" value="UniProtKB-KW"/>
</dbReference>